<feature type="signal peptide" evidence="1">
    <location>
        <begin position="1"/>
        <end position="19"/>
    </location>
</feature>
<reference evidence="2" key="2">
    <citation type="submission" date="2019-04" db="EMBL/GenBank/DDBJ databases">
        <title>Unravelling the molecular evolution of spider venoms.</title>
        <authorList>
            <person name="Pineda S."/>
        </authorList>
    </citation>
    <scope>NUCLEOTIDE SEQUENCE</scope>
</reference>
<keyword evidence="1" id="KW-0732">Signal</keyword>
<dbReference type="SMR" id="A0A482ZB70"/>
<dbReference type="EMBL" id="HAGS01000219">
    <property type="protein sequence ID" value="SMD46849.1"/>
    <property type="molecule type" value="Transcribed_RNA"/>
</dbReference>
<dbReference type="AlphaFoldDB" id="A0A482ZB70"/>
<feature type="chain" id="PRO_5019864691" evidence="1">
    <location>
        <begin position="20"/>
        <end position="120"/>
    </location>
</feature>
<protein>
    <submittedName>
        <fullName evidence="2">U22-Lycotoxin-Lsp1m_1</fullName>
    </submittedName>
</protein>
<evidence type="ECO:0000313" key="2">
    <source>
        <dbReference type="EMBL" id="SMD46849.1"/>
    </source>
</evidence>
<name>A0A482ZB70_9ARAC</name>
<organism evidence="2">
    <name type="scientific">Lycosa sp. SGP-2016</name>
    <dbReference type="NCBI Taxonomy" id="1905177"/>
    <lineage>
        <taxon>Eukaryota</taxon>
        <taxon>Metazoa</taxon>
        <taxon>Ecdysozoa</taxon>
        <taxon>Arthropoda</taxon>
        <taxon>Chelicerata</taxon>
        <taxon>Arachnida</taxon>
        <taxon>Araneae</taxon>
        <taxon>Araneomorphae</taxon>
        <taxon>Entelegynae</taxon>
        <taxon>Lycosoidea</taxon>
        <taxon>Lycosidae</taxon>
        <taxon>Lycosa</taxon>
    </lineage>
</organism>
<proteinExistence type="predicted"/>
<evidence type="ECO:0000256" key="1">
    <source>
        <dbReference type="SAM" id="SignalP"/>
    </source>
</evidence>
<sequence>MKYTIISFLLLVALTCTTARSIDAAEENAQEVREETSNEDALFSLFANEDEEARSAWIRIYEKLKKKLNKWLEGKKSFLQMRMKKLGANGRISCKIERNCWRNPWKGGNTSLQMRMKKQG</sequence>
<accession>A0A482ZB70</accession>
<reference evidence="2" key="1">
    <citation type="submission" date="2017-03" db="EMBL/GenBank/DDBJ databases">
        <authorList>
            <person name="QRISCLOUD D."/>
        </authorList>
    </citation>
    <scope>NUCLEOTIDE SEQUENCE</scope>
</reference>